<keyword evidence="1" id="KW-1185">Reference proteome</keyword>
<dbReference type="WBParaSite" id="PSU_v2.g1703.t1">
    <property type="protein sequence ID" value="PSU_v2.g1703.t1"/>
    <property type="gene ID" value="PSU_v2.g1703"/>
</dbReference>
<organism evidence="1 2">
    <name type="scientific">Panagrolaimus superbus</name>
    <dbReference type="NCBI Taxonomy" id="310955"/>
    <lineage>
        <taxon>Eukaryota</taxon>
        <taxon>Metazoa</taxon>
        <taxon>Ecdysozoa</taxon>
        <taxon>Nematoda</taxon>
        <taxon>Chromadorea</taxon>
        <taxon>Rhabditida</taxon>
        <taxon>Tylenchina</taxon>
        <taxon>Panagrolaimomorpha</taxon>
        <taxon>Panagrolaimoidea</taxon>
        <taxon>Panagrolaimidae</taxon>
        <taxon>Panagrolaimus</taxon>
    </lineage>
</organism>
<accession>A0A914YC72</accession>
<protein>
    <submittedName>
        <fullName evidence="2">Uncharacterized protein</fullName>
    </submittedName>
</protein>
<evidence type="ECO:0000313" key="2">
    <source>
        <dbReference type="WBParaSite" id="PSU_v2.g1703.t1"/>
    </source>
</evidence>
<dbReference type="Proteomes" id="UP000887577">
    <property type="component" value="Unplaced"/>
</dbReference>
<reference evidence="2" key="1">
    <citation type="submission" date="2022-11" db="UniProtKB">
        <authorList>
            <consortium name="WormBaseParasite"/>
        </authorList>
    </citation>
    <scope>IDENTIFICATION</scope>
</reference>
<dbReference type="AlphaFoldDB" id="A0A914YC72"/>
<proteinExistence type="predicted"/>
<evidence type="ECO:0000313" key="1">
    <source>
        <dbReference type="Proteomes" id="UP000887577"/>
    </source>
</evidence>
<name>A0A914YC72_9BILA</name>
<sequence length="77" mass="9157">MSVVDYYSHVQDNSLARVVEEVGRDGNRNYNPRKEQYKDLEKKFAQNEPHIKEIIKLTAEIRVNILNSFEIKTKYDQ</sequence>